<dbReference type="InterPro" id="IPR000651">
    <property type="entry name" value="Ras-like_Gua-exchang_fac_N"/>
</dbReference>
<dbReference type="OrthoDB" id="26600at2759"/>
<evidence type="ECO:0000259" key="4">
    <source>
        <dbReference type="PROSITE" id="PS50009"/>
    </source>
</evidence>
<feature type="domain" description="N-terminal Ras-GEF" evidence="5">
    <location>
        <begin position="237"/>
        <end position="374"/>
    </location>
</feature>
<feature type="region of interest" description="Disordered" evidence="3">
    <location>
        <begin position="151"/>
        <end position="220"/>
    </location>
</feature>
<evidence type="ECO:0000259" key="5">
    <source>
        <dbReference type="PROSITE" id="PS50212"/>
    </source>
</evidence>
<dbReference type="Pfam" id="PF00617">
    <property type="entry name" value="RasGEF"/>
    <property type="match status" value="1"/>
</dbReference>
<dbReference type="InterPro" id="IPR036964">
    <property type="entry name" value="RASGEF_cat_dom_sf"/>
</dbReference>
<protein>
    <recommendedName>
        <fullName evidence="8">Ras guanine nucleotide exchange factor</fullName>
    </recommendedName>
</protein>
<dbReference type="PANTHER" id="PTHR23113">
    <property type="entry name" value="GUANINE NUCLEOTIDE EXCHANGE FACTOR"/>
    <property type="match status" value="1"/>
</dbReference>
<dbReference type="GO" id="GO:0007265">
    <property type="term" value="P:Ras protein signal transduction"/>
    <property type="evidence" value="ECO:0007669"/>
    <property type="project" value="TreeGrafter"/>
</dbReference>
<dbReference type="GO" id="GO:0005886">
    <property type="term" value="C:plasma membrane"/>
    <property type="evidence" value="ECO:0007669"/>
    <property type="project" value="TreeGrafter"/>
</dbReference>
<feature type="domain" description="Ras-GEF" evidence="4">
    <location>
        <begin position="473"/>
        <end position="709"/>
    </location>
</feature>
<evidence type="ECO:0000313" key="7">
    <source>
        <dbReference type="Proteomes" id="UP000695562"/>
    </source>
</evidence>
<evidence type="ECO:0000256" key="1">
    <source>
        <dbReference type="ARBA" id="ARBA00022658"/>
    </source>
</evidence>
<gene>
    <name evidence="6" type="ORF">CYY_005001</name>
</gene>
<dbReference type="PROSITE" id="PS50212">
    <property type="entry name" value="RASGEF_NTER"/>
    <property type="match status" value="1"/>
</dbReference>
<dbReference type="AlphaFoldDB" id="A0A8J4PVU8"/>
<proteinExistence type="predicted"/>
<dbReference type="InterPro" id="IPR023578">
    <property type="entry name" value="Ras_GEF_dom_sf"/>
</dbReference>
<dbReference type="InterPro" id="IPR008937">
    <property type="entry name" value="Ras-like_GEF"/>
</dbReference>
<dbReference type="InterPro" id="IPR001895">
    <property type="entry name" value="RASGEF_cat_dom"/>
</dbReference>
<dbReference type="SUPFAM" id="SSF48366">
    <property type="entry name" value="Ras GEF"/>
    <property type="match status" value="1"/>
</dbReference>
<dbReference type="CDD" id="cd06224">
    <property type="entry name" value="REM"/>
    <property type="match status" value="1"/>
</dbReference>
<dbReference type="SMART" id="SM00147">
    <property type="entry name" value="RasGEF"/>
    <property type="match status" value="1"/>
</dbReference>
<dbReference type="Proteomes" id="UP000695562">
    <property type="component" value="Unassembled WGS sequence"/>
</dbReference>
<keyword evidence="1 2" id="KW-0344">Guanine-nucleotide releasing factor</keyword>
<feature type="region of interest" description="Disordered" evidence="3">
    <location>
        <begin position="23"/>
        <end position="117"/>
    </location>
</feature>
<dbReference type="Gene3D" id="1.20.870.10">
    <property type="entry name" value="Son of sevenless (SoS) protein Chain: S domain 1"/>
    <property type="match status" value="1"/>
</dbReference>
<name>A0A8J4PVU8_9MYCE</name>
<dbReference type="PANTHER" id="PTHR23113:SF241">
    <property type="entry name" value="RAS GUANINE NUCLEOTIDE EXCHANGE FACTOR M"/>
    <property type="match status" value="1"/>
</dbReference>
<evidence type="ECO:0000256" key="3">
    <source>
        <dbReference type="SAM" id="MobiDB-lite"/>
    </source>
</evidence>
<evidence type="ECO:0000256" key="2">
    <source>
        <dbReference type="PROSITE-ProRule" id="PRU00168"/>
    </source>
</evidence>
<feature type="compositionally biased region" description="Polar residues" evidence="3">
    <location>
        <begin position="210"/>
        <end position="220"/>
    </location>
</feature>
<reference evidence="6" key="1">
    <citation type="submission" date="2020-01" db="EMBL/GenBank/DDBJ databases">
        <title>Development of genomics and gene disruption for Polysphondylium violaceum indicates a role for the polyketide synthase stlB in stalk morphogenesis.</title>
        <authorList>
            <person name="Narita B."/>
            <person name="Kawabe Y."/>
            <person name="Kin K."/>
            <person name="Saito T."/>
            <person name="Gibbs R."/>
            <person name="Kuspa A."/>
            <person name="Muzny D."/>
            <person name="Queller D."/>
            <person name="Richards S."/>
            <person name="Strassman J."/>
            <person name="Sucgang R."/>
            <person name="Worley K."/>
            <person name="Schaap P."/>
        </authorList>
    </citation>
    <scope>NUCLEOTIDE SEQUENCE</scope>
    <source>
        <strain evidence="6">QSvi11</strain>
    </source>
</reference>
<dbReference type="Pfam" id="PF00618">
    <property type="entry name" value="RasGEF_N"/>
    <property type="match status" value="1"/>
</dbReference>
<evidence type="ECO:0008006" key="8">
    <source>
        <dbReference type="Google" id="ProtNLM"/>
    </source>
</evidence>
<dbReference type="Gene3D" id="1.10.840.10">
    <property type="entry name" value="Ras guanine-nucleotide exchange factors catalytic domain"/>
    <property type="match status" value="1"/>
</dbReference>
<dbReference type="GO" id="GO:0005085">
    <property type="term" value="F:guanyl-nucleotide exchange factor activity"/>
    <property type="evidence" value="ECO:0007669"/>
    <property type="project" value="UniProtKB-KW"/>
</dbReference>
<dbReference type="SMART" id="SM00229">
    <property type="entry name" value="RasGEFN"/>
    <property type="match status" value="1"/>
</dbReference>
<comment type="caution">
    <text evidence="6">The sequence shown here is derived from an EMBL/GenBank/DDBJ whole genome shotgun (WGS) entry which is preliminary data.</text>
</comment>
<dbReference type="CDD" id="cd00155">
    <property type="entry name" value="RasGEF"/>
    <property type="match status" value="1"/>
</dbReference>
<evidence type="ECO:0000313" key="6">
    <source>
        <dbReference type="EMBL" id="KAF2073684.1"/>
    </source>
</evidence>
<keyword evidence="7" id="KW-1185">Reference proteome</keyword>
<organism evidence="6 7">
    <name type="scientific">Polysphondylium violaceum</name>
    <dbReference type="NCBI Taxonomy" id="133409"/>
    <lineage>
        <taxon>Eukaryota</taxon>
        <taxon>Amoebozoa</taxon>
        <taxon>Evosea</taxon>
        <taxon>Eumycetozoa</taxon>
        <taxon>Dictyostelia</taxon>
        <taxon>Dictyosteliales</taxon>
        <taxon>Dictyosteliaceae</taxon>
        <taxon>Polysphondylium</taxon>
    </lineage>
</organism>
<feature type="compositionally biased region" description="Low complexity" evidence="3">
    <location>
        <begin position="151"/>
        <end position="195"/>
    </location>
</feature>
<dbReference type="PROSITE" id="PS50009">
    <property type="entry name" value="RASGEF_CAT"/>
    <property type="match status" value="1"/>
</dbReference>
<accession>A0A8J4PVU8</accession>
<sequence>MWQSTSPQQNNFERVIPNFNKSLSFDSSLPPRQINGVTNNNSNTGGGGNLSSSTSALPSKVNRNTNPIPAHLQKHFLQEKNRRRGVTVATSPQQSENRRMILLGNSRPNRQRSKSLPSLNTWDYVPFEYKSTTEGQINLYQDELTEDIISTSSSSACSSPSSSEPSSPSLTRSNSSNTLLNDSTTDLTSSTPTYSGSVRERPPVPPRTYPSRSLGSSNDFTSANLTSKLNYETTDENKFIVVSGPKDQLVEYLCNKNKIDSTFGNTFILTFRYFIHPIELFNQLITKYESKVPYTSSAKVSKQYEEILERVRQNVLIVLSLWVESNFSDFLEDQYLYDKLIQFTNDSNSTFLKDSIDKQKISKIPILDLYSYLRQELLVNLSPRNSGSASSLKDKEKNQFFSYQTIIDWIMNYLSIGKNTADSIFKKLLKLKVIGSMGGAIVANVIKSQDSFFFVNNSNPKKEIYSRSFLDYSPQDIANQLTLLEFKMFQGVKMKELYYKSWTVAKTKFEQSPNVMALITMSNKIANWVATEVVTTPHPKKRVEVVKRFISIAEHCKKINNFNTLMEIISGLNNSSVSRLKETWKSLPTRYTNSFNQLQNFLKTDENWKLYRQAVKSKEVPCLPYMGLFLQDINFVEDGNSNIVEDEHNYINFKKMTLLSNILSEIQYFQKHPYYSFQTNTYIQTFIEKDIVILPDKELYAFSKFVESPTNPLNKFNKFIV</sequence>
<dbReference type="EMBL" id="AJWJ01000189">
    <property type="protein sequence ID" value="KAF2073684.1"/>
    <property type="molecule type" value="Genomic_DNA"/>
</dbReference>